<name>A0A6A5WBY5_9PLEO</name>
<evidence type="ECO:0000256" key="1">
    <source>
        <dbReference type="SAM" id="MobiDB-lite"/>
    </source>
</evidence>
<protein>
    <submittedName>
        <fullName evidence="2">Uncharacterized protein</fullName>
    </submittedName>
</protein>
<dbReference type="Proteomes" id="UP000799779">
    <property type="component" value="Unassembled WGS sequence"/>
</dbReference>
<accession>A0A6A5WBY5</accession>
<gene>
    <name evidence="2" type="ORF">P154DRAFT_612077</name>
</gene>
<reference evidence="2" key="1">
    <citation type="journal article" date="2020" name="Stud. Mycol.">
        <title>101 Dothideomycetes genomes: a test case for predicting lifestyles and emergence of pathogens.</title>
        <authorList>
            <person name="Haridas S."/>
            <person name="Albert R."/>
            <person name="Binder M."/>
            <person name="Bloem J."/>
            <person name="Labutti K."/>
            <person name="Salamov A."/>
            <person name="Andreopoulos B."/>
            <person name="Baker S."/>
            <person name="Barry K."/>
            <person name="Bills G."/>
            <person name="Bluhm B."/>
            <person name="Cannon C."/>
            <person name="Castanera R."/>
            <person name="Culley D."/>
            <person name="Daum C."/>
            <person name="Ezra D."/>
            <person name="Gonzalez J."/>
            <person name="Henrissat B."/>
            <person name="Kuo A."/>
            <person name="Liang C."/>
            <person name="Lipzen A."/>
            <person name="Lutzoni F."/>
            <person name="Magnuson J."/>
            <person name="Mondo S."/>
            <person name="Nolan M."/>
            <person name="Ohm R."/>
            <person name="Pangilinan J."/>
            <person name="Park H.-J."/>
            <person name="Ramirez L."/>
            <person name="Alfaro M."/>
            <person name="Sun H."/>
            <person name="Tritt A."/>
            <person name="Yoshinaga Y."/>
            <person name="Zwiers L.-H."/>
            <person name="Turgeon B."/>
            <person name="Goodwin S."/>
            <person name="Spatafora J."/>
            <person name="Crous P."/>
            <person name="Grigoriev I."/>
        </authorList>
    </citation>
    <scope>NUCLEOTIDE SEQUENCE</scope>
    <source>
        <strain evidence="2">CBS 123094</strain>
    </source>
</reference>
<evidence type="ECO:0000313" key="3">
    <source>
        <dbReference type="Proteomes" id="UP000799779"/>
    </source>
</evidence>
<keyword evidence="3" id="KW-1185">Reference proteome</keyword>
<feature type="region of interest" description="Disordered" evidence="1">
    <location>
        <begin position="1"/>
        <end position="21"/>
    </location>
</feature>
<dbReference type="AlphaFoldDB" id="A0A6A5WBY5"/>
<organism evidence="2 3">
    <name type="scientific">Amniculicola lignicola CBS 123094</name>
    <dbReference type="NCBI Taxonomy" id="1392246"/>
    <lineage>
        <taxon>Eukaryota</taxon>
        <taxon>Fungi</taxon>
        <taxon>Dikarya</taxon>
        <taxon>Ascomycota</taxon>
        <taxon>Pezizomycotina</taxon>
        <taxon>Dothideomycetes</taxon>
        <taxon>Pleosporomycetidae</taxon>
        <taxon>Pleosporales</taxon>
        <taxon>Amniculicolaceae</taxon>
        <taxon>Amniculicola</taxon>
    </lineage>
</organism>
<proteinExistence type="predicted"/>
<sequence length="248" mass="29225">MLRVAEESEEEETLREAKVQETRDGLTALQNNYHQAYTREIDRTLQKIQADSTDSLHRQMSQLMAWRDEQPVSMFPKSMKFSSRGKILSMIPCPWSQLKDGALVRFWRSKFTEDVYASWLHKFGRVVDLRAAWDVKALREQWLARFAYGCTDFFAFVCYLNMLKDHSVFVADPLFGFNLSKNEEMSGMANATRYFVQIDSRYTGKDRWHNVPCFPSTQPRKINTKRTNPAVSMERMEKRRKISLYDDE</sequence>
<dbReference type="EMBL" id="ML977645">
    <property type="protein sequence ID" value="KAF1995136.1"/>
    <property type="molecule type" value="Genomic_DNA"/>
</dbReference>
<evidence type="ECO:0000313" key="2">
    <source>
        <dbReference type="EMBL" id="KAF1995136.1"/>
    </source>
</evidence>